<dbReference type="Pfam" id="PF05089">
    <property type="entry name" value="NAGLU"/>
    <property type="match status" value="1"/>
</dbReference>
<dbReference type="Proteomes" id="UP001189429">
    <property type="component" value="Unassembled WGS sequence"/>
</dbReference>
<dbReference type="InterPro" id="IPR007781">
    <property type="entry name" value="NAGLU"/>
</dbReference>
<keyword evidence="3" id="KW-1185">Reference proteome</keyword>
<evidence type="ECO:0000313" key="2">
    <source>
        <dbReference type="EMBL" id="CAK0830816.1"/>
    </source>
</evidence>
<organism evidence="2 3">
    <name type="scientific">Prorocentrum cordatum</name>
    <dbReference type="NCBI Taxonomy" id="2364126"/>
    <lineage>
        <taxon>Eukaryota</taxon>
        <taxon>Sar</taxon>
        <taxon>Alveolata</taxon>
        <taxon>Dinophyceae</taxon>
        <taxon>Prorocentrales</taxon>
        <taxon>Prorocentraceae</taxon>
        <taxon>Prorocentrum</taxon>
    </lineage>
</organism>
<dbReference type="Gene3D" id="3.20.20.80">
    <property type="entry name" value="Glycosidases"/>
    <property type="match status" value="1"/>
</dbReference>
<gene>
    <name evidence="2" type="ORF">PCOR1329_LOCUS29341</name>
</gene>
<feature type="non-terminal residue" evidence="2">
    <location>
        <position position="531"/>
    </location>
</feature>
<name>A0ABN9SFI0_9DINO</name>
<evidence type="ECO:0000259" key="1">
    <source>
        <dbReference type="Pfam" id="PF05089"/>
    </source>
</evidence>
<sequence length="531" mass="57945">DGDLVVATATGASELTAAIGHYFREFCNMTIGWPRGGGSSLALPLAWPKIGAPVTRSRSVPWSYMMNVCTHSYSLVWYDWADWERFIDWMALWGVNNVLAMTGQEEVQYKVFRKLGLNDTEIRGWFNGPALLTWSRGQNEYGSGIAGPLPRSWMKGQWLLQKQILARYRELGIVGQLPGFQGNVPVGLKAVLSDANITAAGATGWMDSVDPAYAEVAGEWMRTLVEDFGTDHWYQLDGYFNGGTAPWLSGPREHAAPAGSEDEVPVDPSWFERGAAAFRGLNSTDPAAVWSFQGFAFEYWKDPRQASYLKGFVSAVPAGRFSIVDMDYGSGEWQKFSDWWNGTAPFFGAQFIWTALHNFGGTDGLKGDLRKVNAMPFAALEAGGNVWGTGFTGEGIDQNPAFYDFLLEQHWRSGPVPDVPGALAARALRRYASTGGDGAGLAAAAEAWVLLGASMYADDVSVQDLTGVAHLPPRSGAQDFGADRRTPSREMCLTFQAWSKLVGAAPALDAAREPFRCSIPIPMFKGKLGHT</sequence>
<dbReference type="PANTHER" id="PTHR12872:SF1">
    <property type="entry name" value="ALPHA-N-ACETYLGLUCOSAMINIDASE"/>
    <property type="match status" value="1"/>
</dbReference>
<protein>
    <recommendedName>
        <fullName evidence="1">Alpha-N-acetylglucosaminidase tim-barrel domain-containing protein</fullName>
    </recommendedName>
</protein>
<reference evidence="2" key="1">
    <citation type="submission" date="2023-10" db="EMBL/GenBank/DDBJ databases">
        <authorList>
            <person name="Chen Y."/>
            <person name="Shah S."/>
            <person name="Dougan E. K."/>
            <person name="Thang M."/>
            <person name="Chan C."/>
        </authorList>
    </citation>
    <scope>NUCLEOTIDE SEQUENCE [LARGE SCALE GENOMIC DNA]</scope>
</reference>
<dbReference type="EMBL" id="CAUYUJ010011036">
    <property type="protein sequence ID" value="CAK0830816.1"/>
    <property type="molecule type" value="Genomic_DNA"/>
</dbReference>
<evidence type="ECO:0000313" key="3">
    <source>
        <dbReference type="Proteomes" id="UP001189429"/>
    </source>
</evidence>
<dbReference type="InterPro" id="IPR024733">
    <property type="entry name" value="NAGLU_tim-barrel"/>
</dbReference>
<comment type="caution">
    <text evidence="2">The sequence shown here is derived from an EMBL/GenBank/DDBJ whole genome shotgun (WGS) entry which is preliminary data.</text>
</comment>
<feature type="non-terminal residue" evidence="2">
    <location>
        <position position="1"/>
    </location>
</feature>
<proteinExistence type="predicted"/>
<dbReference type="PANTHER" id="PTHR12872">
    <property type="entry name" value="ALPHA-N-ACETYLGLUCOSAMINIDASE"/>
    <property type="match status" value="1"/>
</dbReference>
<accession>A0ABN9SFI0</accession>
<feature type="domain" description="Alpha-N-acetylglucosaminidase tim-barrel" evidence="1">
    <location>
        <begin position="64"/>
        <end position="412"/>
    </location>
</feature>